<dbReference type="PROSITE" id="PS51542">
    <property type="entry name" value="FYRN"/>
    <property type="match status" value="1"/>
</dbReference>
<dbReference type="GO" id="GO:0051726">
    <property type="term" value="P:regulation of cell cycle"/>
    <property type="evidence" value="ECO:0007669"/>
    <property type="project" value="TreeGrafter"/>
</dbReference>
<dbReference type="PROSITE" id="PS51543">
    <property type="entry name" value="FYRC"/>
    <property type="match status" value="1"/>
</dbReference>
<dbReference type="SMART" id="SM00542">
    <property type="entry name" value="FYRC"/>
    <property type="match status" value="1"/>
</dbReference>
<dbReference type="Pfam" id="PF05965">
    <property type="entry name" value="FYRC"/>
    <property type="match status" value="1"/>
</dbReference>
<dbReference type="GO" id="GO:0005634">
    <property type="term" value="C:nucleus"/>
    <property type="evidence" value="ECO:0007669"/>
    <property type="project" value="UniProtKB-SubCell"/>
</dbReference>
<sequence>MESLDAFESEMEADGQGNYSLFPALDSIANLSGTPETLDSEITEKPNLTWLDAAQIVLEEAGRPMHIKEIKQRIIDRGLVQSNAKSSLEAVMYREVRTESASSTLTFNFMKHMYVLTPIPVHWPQFHIMFQTQKGSRRFKRIENRNGVFALLTDEERQQALQAFAAQSFLGAAQHTASSSGSGSSVHVFSSPIGALEHKSKMKRVPRKTQNEKYRLKYLRLRKAARAFVFENAALCDEVAHLEEKFLKAKEERRFLLKSLLQYQTLTEGEIPPTPNSSAHPSVPPLALTPGPAGPSGLSGGSNLLSVVTSGEDGALKKPKKERKERGRENGKEDFPKKLSKKRKPSDCSRKMVQPIPLDSSGRPVFPIVLGGLTVYSLGEIITDRMSFHDESAIYPVGFCSTRVFTSMKNPDQQCLYTCQIKDGGAGPQFEIVPEDDPQNALVASSALTCYASLLKVTASSSSKSATPIVPSGADFFGFSHPTIQNLIQSCPGARKCSNYRWIRFEVCRPGDVQLPHSLPEDDSSVSFEAYQRHQVFNETVKMEHVTGYFI</sequence>
<evidence type="ECO:0000313" key="6">
    <source>
        <dbReference type="EMBL" id="TWW77529.1"/>
    </source>
</evidence>
<comment type="caution">
    <text evidence="6">The sequence shown here is derived from an EMBL/GenBank/DDBJ whole genome shotgun (WGS) entry which is preliminary data.</text>
</comment>
<keyword evidence="3" id="KW-0539">Nucleus</keyword>
<dbReference type="SMART" id="SM00541">
    <property type="entry name" value="FYRN"/>
    <property type="match status" value="1"/>
</dbReference>
<feature type="region of interest" description="Disordered" evidence="4">
    <location>
        <begin position="268"/>
        <end position="356"/>
    </location>
</feature>
<feature type="domain" description="HTH HARE-type" evidence="5">
    <location>
        <begin position="48"/>
        <end position="119"/>
    </location>
</feature>
<organism evidence="6 7">
    <name type="scientific">Takifugu flavidus</name>
    <name type="common">sansaifugu</name>
    <dbReference type="NCBI Taxonomy" id="433684"/>
    <lineage>
        <taxon>Eukaryota</taxon>
        <taxon>Metazoa</taxon>
        <taxon>Chordata</taxon>
        <taxon>Craniata</taxon>
        <taxon>Vertebrata</taxon>
        <taxon>Euteleostomi</taxon>
        <taxon>Actinopterygii</taxon>
        <taxon>Neopterygii</taxon>
        <taxon>Teleostei</taxon>
        <taxon>Neoteleostei</taxon>
        <taxon>Acanthomorphata</taxon>
        <taxon>Eupercaria</taxon>
        <taxon>Tetraodontiformes</taxon>
        <taxon>Tetradontoidea</taxon>
        <taxon>Tetraodontidae</taxon>
        <taxon>Takifugu</taxon>
    </lineage>
</organism>
<reference evidence="6 7" key="1">
    <citation type="submission" date="2019-04" db="EMBL/GenBank/DDBJ databases">
        <title>Chromosome genome assembly for Takifugu flavidus.</title>
        <authorList>
            <person name="Xiao S."/>
        </authorList>
    </citation>
    <scope>NUCLEOTIDE SEQUENCE [LARGE SCALE GENOMIC DNA]</scope>
    <source>
        <strain evidence="6">HTHZ2018</strain>
        <tissue evidence="6">Muscle</tissue>
    </source>
</reference>
<keyword evidence="2" id="KW-0804">Transcription</keyword>
<gene>
    <name evidence="6" type="ORF">D4764_12G0009190</name>
</gene>
<dbReference type="GO" id="GO:0006355">
    <property type="term" value="P:regulation of DNA-templated transcription"/>
    <property type="evidence" value="ECO:0007669"/>
    <property type="project" value="InterPro"/>
</dbReference>
<dbReference type="Proteomes" id="UP000324091">
    <property type="component" value="Chromosome 12"/>
</dbReference>
<dbReference type="PANTHER" id="PTHR22715:SF0">
    <property type="entry name" value="TRANSFORMING GROWTH FACTOR BETA REGULATOR 1"/>
    <property type="match status" value="1"/>
</dbReference>
<proteinExistence type="predicted"/>
<protein>
    <submittedName>
        <fullName evidence="6">Transforming growth factor beta regulator 1</fullName>
    </submittedName>
</protein>
<evidence type="ECO:0000256" key="2">
    <source>
        <dbReference type="ARBA" id="ARBA00023163"/>
    </source>
</evidence>
<dbReference type="InterPro" id="IPR003888">
    <property type="entry name" value="FYrich_N"/>
</dbReference>
<dbReference type="PANTHER" id="PTHR22715">
    <property type="entry name" value="TRANSFORMING GROWTH FACTOR BETA REGULATED GENE 1"/>
    <property type="match status" value="1"/>
</dbReference>
<dbReference type="InterPro" id="IPR003889">
    <property type="entry name" value="FYrich_C"/>
</dbReference>
<dbReference type="InterPro" id="IPR007759">
    <property type="entry name" value="Asxl_HARE-HTH"/>
</dbReference>
<keyword evidence="7" id="KW-1185">Reference proteome</keyword>
<evidence type="ECO:0000256" key="4">
    <source>
        <dbReference type="SAM" id="MobiDB-lite"/>
    </source>
</evidence>
<dbReference type="Pfam" id="PF05066">
    <property type="entry name" value="HARE-HTH"/>
    <property type="match status" value="1"/>
</dbReference>
<dbReference type="AlphaFoldDB" id="A0A5C6PEV1"/>
<dbReference type="Gene3D" id="3.30.160.360">
    <property type="match status" value="1"/>
</dbReference>
<dbReference type="EMBL" id="RHFK02000004">
    <property type="protein sequence ID" value="TWW77529.1"/>
    <property type="molecule type" value="Genomic_DNA"/>
</dbReference>
<name>A0A5C6PEV1_9TELE</name>
<dbReference type="InterPro" id="IPR040092">
    <property type="entry name" value="TBRG1"/>
</dbReference>
<evidence type="ECO:0000259" key="5">
    <source>
        <dbReference type="PROSITE" id="PS51913"/>
    </source>
</evidence>
<evidence type="ECO:0000313" key="7">
    <source>
        <dbReference type="Proteomes" id="UP000324091"/>
    </source>
</evidence>
<dbReference type="Pfam" id="PF05964">
    <property type="entry name" value="FYRN"/>
    <property type="match status" value="1"/>
</dbReference>
<dbReference type="PROSITE" id="PS51913">
    <property type="entry name" value="HTH_HARE"/>
    <property type="match status" value="1"/>
</dbReference>
<feature type="compositionally biased region" description="Basic and acidic residues" evidence="4">
    <location>
        <begin position="322"/>
        <end position="337"/>
    </location>
</feature>
<accession>A0A5C6PEV1</accession>
<comment type="subcellular location">
    <subcellularLocation>
        <location evidence="1">Nucleus</location>
    </subcellularLocation>
</comment>
<evidence type="ECO:0000256" key="1">
    <source>
        <dbReference type="ARBA" id="ARBA00004123"/>
    </source>
</evidence>
<evidence type="ECO:0000256" key="3">
    <source>
        <dbReference type="ARBA" id="ARBA00023242"/>
    </source>
</evidence>
<feature type="compositionally biased region" description="Low complexity" evidence="4">
    <location>
        <begin position="301"/>
        <end position="311"/>
    </location>
</feature>